<dbReference type="AlphaFoldDB" id="A0A6J4TED0"/>
<feature type="compositionally biased region" description="Basic residues" evidence="1">
    <location>
        <begin position="208"/>
        <end position="235"/>
    </location>
</feature>
<feature type="compositionally biased region" description="Low complexity" evidence="1">
    <location>
        <begin position="416"/>
        <end position="432"/>
    </location>
</feature>
<evidence type="ECO:0000256" key="1">
    <source>
        <dbReference type="SAM" id="MobiDB-lite"/>
    </source>
</evidence>
<feature type="compositionally biased region" description="Basic and acidic residues" evidence="1">
    <location>
        <begin position="528"/>
        <end position="555"/>
    </location>
</feature>
<name>A0A6J4TED0_9BACT</name>
<organism evidence="2">
    <name type="scientific">uncultured Thermomicrobiales bacterium</name>
    <dbReference type="NCBI Taxonomy" id="1645740"/>
    <lineage>
        <taxon>Bacteria</taxon>
        <taxon>Pseudomonadati</taxon>
        <taxon>Thermomicrobiota</taxon>
        <taxon>Thermomicrobia</taxon>
        <taxon>Thermomicrobiales</taxon>
        <taxon>environmental samples</taxon>
    </lineage>
</organism>
<evidence type="ECO:0000313" key="2">
    <source>
        <dbReference type="EMBL" id="CAA9520543.1"/>
    </source>
</evidence>
<feature type="compositionally biased region" description="Basic and acidic residues" evidence="1">
    <location>
        <begin position="130"/>
        <end position="139"/>
    </location>
</feature>
<feature type="compositionally biased region" description="Basic residues" evidence="1">
    <location>
        <begin position="93"/>
        <end position="105"/>
    </location>
</feature>
<dbReference type="EMBL" id="CADCWE010000011">
    <property type="protein sequence ID" value="CAA9520543.1"/>
    <property type="molecule type" value="Genomic_DNA"/>
</dbReference>
<feature type="compositionally biased region" description="Basic residues" evidence="1">
    <location>
        <begin position="450"/>
        <end position="460"/>
    </location>
</feature>
<feature type="region of interest" description="Disordered" evidence="1">
    <location>
        <begin position="1"/>
        <end position="295"/>
    </location>
</feature>
<gene>
    <name evidence="2" type="ORF">AVDCRST_MAG73-145</name>
</gene>
<feature type="region of interest" description="Disordered" evidence="1">
    <location>
        <begin position="367"/>
        <end position="637"/>
    </location>
</feature>
<proteinExistence type="predicted"/>
<feature type="non-terminal residue" evidence="2">
    <location>
        <position position="637"/>
    </location>
</feature>
<feature type="non-terminal residue" evidence="2">
    <location>
        <position position="1"/>
    </location>
</feature>
<feature type="compositionally biased region" description="Basic residues" evidence="1">
    <location>
        <begin position="13"/>
        <end position="48"/>
    </location>
</feature>
<feature type="compositionally biased region" description="Basic residues" evidence="1">
    <location>
        <begin position="514"/>
        <end position="525"/>
    </location>
</feature>
<feature type="compositionally biased region" description="Basic and acidic residues" evidence="1">
    <location>
        <begin position="236"/>
        <end position="247"/>
    </location>
</feature>
<accession>A0A6J4TED0</accession>
<protein>
    <submittedName>
        <fullName evidence="2">Uncharacterized protein</fullName>
    </submittedName>
</protein>
<reference evidence="2" key="1">
    <citation type="submission" date="2020-02" db="EMBL/GenBank/DDBJ databases">
        <authorList>
            <person name="Meier V. D."/>
        </authorList>
    </citation>
    <scope>NUCLEOTIDE SEQUENCE</scope>
    <source>
        <strain evidence="2">AVDCRST_MAG73</strain>
    </source>
</reference>
<sequence>EGHDAIPAPVARTRGHRPARRRRHRRRRRPRCHPRRRRHPGRPARRSPRAPARPVRLLSVGGRAARRRPAGRPGGPAGQGRRRPRGPRERGRPARRQRARVRRRAGRADPDRRRRRPTPARAVPGPNKLPGRERRDVRLPRAGSARAGVPPRLRHQRALLHQLDQPAAKRGPGHGAVQGVGRRPEQGRSRKRHHRQFARGAVPEPPRGRHRVRAGRLPLHRSRRRRSRGRPAGRRPRPDDAPRQDAAHRRRPGGGGRAGASGTRLRRRRQGLRDPAGQPVCAGRHPDQPLRSFRRRGRGCLRRVASGRPARNLGLRVAQPVAVQLRPPNRGPLDRRRRPELLGGDRLRAGRQRRGVELRLEVPPGRPLLPELAGTGLPQGRRPAGRRVSPHPGAQPVLRLHRDRDGRLPRPGIAGPGRHPLQLGLLLRPDLGGRPRRRRQLADAGAARHGAVRHRRRRERERRDVPHQLLLRLRGADGRGLPRRRPVEARRGRPGARGRRDGPPGRRATWPGHPARRRGRRHRVAGRGGRDGDPDRRPRPRGDGSVRDGLADGRPARTPGCPNRRAGRGDRHRQRRPDGPQFRPARARDLRRSPGRRHRASRDPGRRAAGHVRLPLQPARARPRRHGRHDHDPGGRL</sequence>